<dbReference type="KEGG" id="msu:MS1308"/>
<protein>
    <recommendedName>
        <fullName evidence="2">UPF0231 protein MS1308</fullName>
    </recommendedName>
</protein>
<dbReference type="AlphaFoldDB" id="Q65SZ5"/>
<dbReference type="InterPro" id="IPR008249">
    <property type="entry name" value="UPF0231"/>
</dbReference>
<name>Q65SZ5_MANSM</name>
<accession>Q65SZ5</accession>
<organism evidence="3 4">
    <name type="scientific">Mannheimia succiniciproducens (strain KCTC 0769BP / MBEL55E)</name>
    <dbReference type="NCBI Taxonomy" id="221988"/>
    <lineage>
        <taxon>Bacteria</taxon>
        <taxon>Pseudomonadati</taxon>
        <taxon>Pseudomonadota</taxon>
        <taxon>Gammaproteobacteria</taxon>
        <taxon>Pasteurellales</taxon>
        <taxon>Pasteurellaceae</taxon>
        <taxon>Basfia</taxon>
    </lineage>
</organism>
<dbReference type="HAMAP" id="MF_01053">
    <property type="entry name" value="UPF0231"/>
    <property type="match status" value="1"/>
</dbReference>
<sequence>MRLRLLLQHLVMDFQFTRYLGSVEAKCSMGHEAVANWFNSEVRSDSQKIYTALSVLAQAKKQSYEQEIRLIGAEYSLFINADEVMVKANNLDMTDGSEQDLEEDFHYYDEESIAFCGLEDFENFLTSYLNFIA</sequence>
<evidence type="ECO:0000256" key="2">
    <source>
        <dbReference type="HAMAP-Rule" id="MF_01053"/>
    </source>
</evidence>
<keyword evidence="4" id="KW-1185">Reference proteome</keyword>
<dbReference type="Pfam" id="PF06062">
    <property type="entry name" value="UPF0231"/>
    <property type="match status" value="1"/>
</dbReference>
<dbReference type="eggNOG" id="COG3112">
    <property type="taxonomic scope" value="Bacteria"/>
</dbReference>
<reference evidence="3 4" key="1">
    <citation type="journal article" date="2004" name="Nat. Biotechnol.">
        <title>The genome sequence of the capnophilic rumen bacterium Mannheimia succiniciproducens.</title>
        <authorList>
            <person name="Hong S.H."/>
            <person name="Kim J.S."/>
            <person name="Lee S.Y."/>
            <person name="In Y.H."/>
            <person name="Choi S.S."/>
            <person name="Rih J.-K."/>
            <person name="Kim C.H."/>
            <person name="Jeong H."/>
            <person name="Hur C.G."/>
            <person name="Kim J.J."/>
        </authorList>
    </citation>
    <scope>NUCLEOTIDE SEQUENCE [LARGE SCALE GENOMIC DNA]</scope>
    <source>
        <strain evidence="4">KCTC 0769BP / MBEL55E</strain>
    </source>
</reference>
<dbReference type="EMBL" id="AE016827">
    <property type="protein sequence ID" value="AAU37915.1"/>
    <property type="molecule type" value="Genomic_DNA"/>
</dbReference>
<gene>
    <name evidence="3" type="ordered locus">MS1308</name>
</gene>
<dbReference type="PIRSF" id="PIRSF006287">
    <property type="entry name" value="UCP006287"/>
    <property type="match status" value="1"/>
</dbReference>
<evidence type="ECO:0000313" key="3">
    <source>
        <dbReference type="EMBL" id="AAU37915.1"/>
    </source>
</evidence>
<evidence type="ECO:0000256" key="1">
    <source>
        <dbReference type="ARBA" id="ARBA00005367"/>
    </source>
</evidence>
<dbReference type="NCBIfam" id="NF003575">
    <property type="entry name" value="PRK05248.1-2"/>
    <property type="match status" value="1"/>
</dbReference>
<comment type="similarity">
    <text evidence="1 2">Belongs to the UPF0231 family.</text>
</comment>
<evidence type="ECO:0000313" key="4">
    <source>
        <dbReference type="Proteomes" id="UP000000607"/>
    </source>
</evidence>
<dbReference type="Proteomes" id="UP000000607">
    <property type="component" value="Chromosome"/>
</dbReference>
<dbReference type="STRING" id="221988.MS1308"/>
<proteinExistence type="inferred from homology"/>
<dbReference type="HOGENOM" id="CLU_139226_0_0_6"/>